<keyword evidence="9" id="KW-1185">Reference proteome</keyword>
<name>A0ABT7XNR5_9NEIS</name>
<dbReference type="EMBL" id="JAUEDK010000016">
    <property type="protein sequence ID" value="MDN0075323.1"/>
    <property type="molecule type" value="Genomic_DNA"/>
</dbReference>
<sequence length="262" mass="28440">MHKKMMSLALALLTASGLVAAADWSGKVIRLGIDPTYPPFEYKTPDGKFAGFGVDIAEALCQQMHARCVWVENSWDGMIPALQAKKIDAIASSMLITPKRLEQIAFSNKISNSPSRLVTKRGVTLQPTVASLKGKRIGVEQGSTQEAYAKAMWAPAGIDVVSYQNQDLVYNDLVSGRLDASLQSTIQADGGFLKKPIGKGFAFVGAALDDPKFFGVGDGIGLRKEDVALREDINKAIATIRANGTYKRINNKYFDFDIYGSK</sequence>
<organism evidence="8 9">
    <name type="scientific">Crenobacter oryzisoli</name>
    <dbReference type="NCBI Taxonomy" id="3056844"/>
    <lineage>
        <taxon>Bacteria</taxon>
        <taxon>Pseudomonadati</taxon>
        <taxon>Pseudomonadota</taxon>
        <taxon>Betaproteobacteria</taxon>
        <taxon>Neisseriales</taxon>
        <taxon>Neisseriaceae</taxon>
        <taxon>Crenobacter</taxon>
    </lineage>
</organism>
<comment type="caution">
    <text evidence="8">The sequence shown here is derived from an EMBL/GenBank/DDBJ whole genome shotgun (WGS) entry which is preliminary data.</text>
</comment>
<proteinExistence type="inferred from homology"/>
<evidence type="ECO:0000256" key="4">
    <source>
        <dbReference type="ARBA" id="ARBA00022729"/>
    </source>
</evidence>
<dbReference type="PANTHER" id="PTHR35936:SF13">
    <property type="entry name" value="HISTIDINE-BINDING PERIPLASMIC PROTEIN"/>
    <property type="match status" value="1"/>
</dbReference>
<dbReference type="InterPro" id="IPR001638">
    <property type="entry name" value="Solute-binding_3/MltF_N"/>
</dbReference>
<comment type="similarity">
    <text evidence="2">Belongs to the bacterial solute-binding protein 3 family.</text>
</comment>
<evidence type="ECO:0000256" key="6">
    <source>
        <dbReference type="SAM" id="SignalP"/>
    </source>
</evidence>
<evidence type="ECO:0000259" key="7">
    <source>
        <dbReference type="SMART" id="SM00062"/>
    </source>
</evidence>
<dbReference type="NCBIfam" id="TIGR01096">
    <property type="entry name" value="3A0103s03R"/>
    <property type="match status" value="1"/>
</dbReference>
<comment type="subcellular location">
    <subcellularLocation>
        <location evidence="1">Periplasm</location>
    </subcellularLocation>
</comment>
<accession>A0ABT7XNR5</accession>
<keyword evidence="4 6" id="KW-0732">Signal</keyword>
<evidence type="ECO:0000313" key="8">
    <source>
        <dbReference type="EMBL" id="MDN0075323.1"/>
    </source>
</evidence>
<dbReference type="SUPFAM" id="SSF53850">
    <property type="entry name" value="Periplasmic binding protein-like II"/>
    <property type="match status" value="1"/>
</dbReference>
<dbReference type="CDD" id="cd13703">
    <property type="entry name" value="PBP2_HisJ_LAO"/>
    <property type="match status" value="1"/>
</dbReference>
<dbReference type="InterPro" id="IPR005768">
    <property type="entry name" value="Lys_Arg_Orn-bd"/>
</dbReference>
<dbReference type="Pfam" id="PF00497">
    <property type="entry name" value="SBP_bac_3"/>
    <property type="match status" value="1"/>
</dbReference>
<keyword evidence="5" id="KW-0574">Periplasm</keyword>
<evidence type="ECO:0000313" key="9">
    <source>
        <dbReference type="Proteomes" id="UP001168540"/>
    </source>
</evidence>
<feature type="chain" id="PRO_5045762035" evidence="6">
    <location>
        <begin position="22"/>
        <end position="262"/>
    </location>
</feature>
<evidence type="ECO:0000256" key="3">
    <source>
        <dbReference type="ARBA" id="ARBA00022448"/>
    </source>
</evidence>
<evidence type="ECO:0000256" key="5">
    <source>
        <dbReference type="ARBA" id="ARBA00022764"/>
    </source>
</evidence>
<gene>
    <name evidence="8" type="ORF">QU481_10515</name>
</gene>
<dbReference type="Proteomes" id="UP001168540">
    <property type="component" value="Unassembled WGS sequence"/>
</dbReference>
<evidence type="ECO:0000256" key="1">
    <source>
        <dbReference type="ARBA" id="ARBA00004418"/>
    </source>
</evidence>
<dbReference type="Gene3D" id="3.40.190.10">
    <property type="entry name" value="Periplasmic binding protein-like II"/>
    <property type="match status" value="2"/>
</dbReference>
<protein>
    <submittedName>
        <fullName evidence="8">ABC transporter substrate-binding protein</fullName>
    </submittedName>
</protein>
<keyword evidence="3" id="KW-0813">Transport</keyword>
<evidence type="ECO:0000256" key="2">
    <source>
        <dbReference type="ARBA" id="ARBA00010333"/>
    </source>
</evidence>
<dbReference type="SMART" id="SM00062">
    <property type="entry name" value="PBPb"/>
    <property type="match status" value="1"/>
</dbReference>
<dbReference type="RefSeq" id="WP_289829929.1">
    <property type="nucleotide sequence ID" value="NZ_JAUEDK010000016.1"/>
</dbReference>
<feature type="signal peptide" evidence="6">
    <location>
        <begin position="1"/>
        <end position="21"/>
    </location>
</feature>
<dbReference type="PANTHER" id="PTHR35936">
    <property type="entry name" value="MEMBRANE-BOUND LYTIC MUREIN TRANSGLYCOSYLASE F"/>
    <property type="match status" value="1"/>
</dbReference>
<feature type="domain" description="Solute-binding protein family 3/N-terminal" evidence="7">
    <location>
        <begin position="28"/>
        <end position="257"/>
    </location>
</feature>
<reference evidence="8" key="1">
    <citation type="submission" date="2023-06" db="EMBL/GenBank/DDBJ databases">
        <authorList>
            <person name="Zhang S."/>
        </authorList>
    </citation>
    <scope>NUCLEOTIDE SEQUENCE</scope>
    <source>
        <strain evidence="8">SG2303</strain>
    </source>
</reference>